<accession>A0ABT2T577</accession>
<comment type="caution">
    <text evidence="14">The sequence shown here is derived from an EMBL/GenBank/DDBJ whole genome shotgun (WGS) entry which is preliminary data.</text>
</comment>
<keyword evidence="4" id="KW-0227">DNA damage</keyword>
<dbReference type="Gene3D" id="1.10.10.10">
    <property type="entry name" value="Winged helix-like DNA-binding domain superfamily/Winged helix DNA-binding domain"/>
    <property type="match status" value="1"/>
</dbReference>
<protein>
    <submittedName>
        <fullName evidence="14">Transcriptional repressor LexA</fullName>
        <ecNumber evidence="14">3.4.21.88</ecNumber>
    </submittedName>
</protein>
<name>A0ABT2T577_9FIRM</name>
<dbReference type="InterPro" id="IPR006200">
    <property type="entry name" value="LexA"/>
</dbReference>
<evidence type="ECO:0000256" key="5">
    <source>
        <dbReference type="ARBA" id="ARBA00022801"/>
    </source>
</evidence>
<dbReference type="Pfam" id="PF00717">
    <property type="entry name" value="Peptidase_S24"/>
    <property type="match status" value="1"/>
</dbReference>
<sequence length="203" mass="22526">MRHKSVNRMKEIQAFAEEYYINNRHSPSTTEIAKAVGIARGTVYKYLVEMADKDMIKYDGQQIITDKTSRISTELTSVAILGSVSCGLPQLEEENAEEYLSLPVALFGSGSFYLLRAKGTSMIEAGINPGDLVLIRKQSEAKDGEIIVALVNNENTLKRLRVDEANHCVRLHPENKKMQDIIVPEGENLQIQGVAVHVIKALA</sequence>
<keyword evidence="7" id="KW-0805">Transcription regulation</keyword>
<dbReference type="NCBIfam" id="TIGR00498">
    <property type="entry name" value="lexA"/>
    <property type="match status" value="1"/>
</dbReference>
<keyword evidence="8" id="KW-0238">DNA-binding</keyword>
<dbReference type="Gene3D" id="2.10.109.10">
    <property type="entry name" value="Umud Fragment, subunit A"/>
    <property type="match status" value="1"/>
</dbReference>
<keyword evidence="6 12" id="KW-0068">Autocatalytic cleavage</keyword>
<evidence type="ECO:0000256" key="1">
    <source>
        <dbReference type="ARBA" id="ARBA00007484"/>
    </source>
</evidence>
<evidence type="ECO:0000259" key="13">
    <source>
        <dbReference type="Pfam" id="PF00717"/>
    </source>
</evidence>
<keyword evidence="11" id="KW-0742">SOS response</keyword>
<dbReference type="Proteomes" id="UP001652432">
    <property type="component" value="Unassembled WGS sequence"/>
</dbReference>
<evidence type="ECO:0000256" key="12">
    <source>
        <dbReference type="RuleBase" id="RU003991"/>
    </source>
</evidence>
<comment type="similarity">
    <text evidence="1 12">Belongs to the peptidase S24 family.</text>
</comment>
<keyword evidence="2" id="KW-0678">Repressor</keyword>
<evidence type="ECO:0000256" key="4">
    <source>
        <dbReference type="ARBA" id="ARBA00022763"/>
    </source>
</evidence>
<evidence type="ECO:0000256" key="6">
    <source>
        <dbReference type="ARBA" id="ARBA00022813"/>
    </source>
</evidence>
<evidence type="ECO:0000256" key="3">
    <source>
        <dbReference type="ARBA" id="ARBA00022705"/>
    </source>
</evidence>
<evidence type="ECO:0000256" key="10">
    <source>
        <dbReference type="ARBA" id="ARBA00023204"/>
    </source>
</evidence>
<reference evidence="14 15" key="1">
    <citation type="journal article" date="2021" name="ISME Commun">
        <title>Automated analysis of genomic sequences facilitates high-throughput and comprehensive description of bacteria.</title>
        <authorList>
            <person name="Hitch T.C.A."/>
        </authorList>
    </citation>
    <scope>NUCLEOTIDE SEQUENCE [LARGE SCALE GENOMIC DNA]</scope>
    <source>
        <strain evidence="14 15">Sanger_18</strain>
    </source>
</reference>
<evidence type="ECO:0000256" key="11">
    <source>
        <dbReference type="ARBA" id="ARBA00023236"/>
    </source>
</evidence>
<evidence type="ECO:0000256" key="8">
    <source>
        <dbReference type="ARBA" id="ARBA00023125"/>
    </source>
</evidence>
<dbReference type="CDD" id="cd06529">
    <property type="entry name" value="S24_LexA-like"/>
    <property type="match status" value="1"/>
</dbReference>
<dbReference type="EMBL" id="JAOQKJ010000009">
    <property type="protein sequence ID" value="MCU6745131.1"/>
    <property type="molecule type" value="Genomic_DNA"/>
</dbReference>
<keyword evidence="3" id="KW-0235">DNA replication</keyword>
<gene>
    <name evidence="14" type="primary">lexA</name>
    <name evidence="14" type="ORF">OCV77_11620</name>
</gene>
<dbReference type="PANTHER" id="PTHR33516">
    <property type="entry name" value="LEXA REPRESSOR"/>
    <property type="match status" value="1"/>
</dbReference>
<dbReference type="InterPro" id="IPR036390">
    <property type="entry name" value="WH_DNA-bd_sf"/>
</dbReference>
<dbReference type="PRINTS" id="PR00726">
    <property type="entry name" value="LEXASERPTASE"/>
</dbReference>
<dbReference type="InterPro" id="IPR039418">
    <property type="entry name" value="LexA-like"/>
</dbReference>
<evidence type="ECO:0000313" key="15">
    <source>
        <dbReference type="Proteomes" id="UP001652432"/>
    </source>
</evidence>
<dbReference type="InterPro" id="IPR036388">
    <property type="entry name" value="WH-like_DNA-bd_sf"/>
</dbReference>
<dbReference type="PANTHER" id="PTHR33516:SF2">
    <property type="entry name" value="LEXA REPRESSOR-RELATED"/>
    <property type="match status" value="1"/>
</dbReference>
<proteinExistence type="inferred from homology"/>
<dbReference type="SUPFAM" id="SSF51306">
    <property type="entry name" value="LexA/Signal peptidase"/>
    <property type="match status" value="1"/>
</dbReference>
<dbReference type="InterPro" id="IPR036286">
    <property type="entry name" value="LexA/Signal_pep-like_sf"/>
</dbReference>
<dbReference type="InterPro" id="IPR050077">
    <property type="entry name" value="LexA_repressor"/>
</dbReference>
<keyword evidence="9" id="KW-0804">Transcription</keyword>
<keyword evidence="15" id="KW-1185">Reference proteome</keyword>
<dbReference type="SUPFAM" id="SSF46785">
    <property type="entry name" value="Winged helix' DNA-binding domain"/>
    <property type="match status" value="1"/>
</dbReference>
<dbReference type="RefSeq" id="WP_262575228.1">
    <property type="nucleotide sequence ID" value="NZ_JAOQKJ010000009.1"/>
</dbReference>
<evidence type="ECO:0000256" key="7">
    <source>
        <dbReference type="ARBA" id="ARBA00023015"/>
    </source>
</evidence>
<keyword evidence="5 12" id="KW-0378">Hydrolase</keyword>
<dbReference type="InterPro" id="IPR006197">
    <property type="entry name" value="Peptidase_S24_LexA"/>
</dbReference>
<feature type="domain" description="Peptidase S24/S26A/S26B/S26C" evidence="13">
    <location>
        <begin position="80"/>
        <end position="196"/>
    </location>
</feature>
<dbReference type="EC" id="3.4.21.88" evidence="14"/>
<dbReference type="GO" id="GO:0004252">
    <property type="term" value="F:serine-type endopeptidase activity"/>
    <property type="evidence" value="ECO:0007669"/>
    <property type="project" value="UniProtKB-EC"/>
</dbReference>
<evidence type="ECO:0000256" key="2">
    <source>
        <dbReference type="ARBA" id="ARBA00022491"/>
    </source>
</evidence>
<organism evidence="14 15">
    <name type="scientific">Suilimivivens aceti</name>
    <dbReference type="NCBI Taxonomy" id="2981774"/>
    <lineage>
        <taxon>Bacteria</taxon>
        <taxon>Bacillati</taxon>
        <taxon>Bacillota</taxon>
        <taxon>Clostridia</taxon>
        <taxon>Lachnospirales</taxon>
        <taxon>Lachnospiraceae</taxon>
        <taxon>Suilimivivens</taxon>
    </lineage>
</organism>
<evidence type="ECO:0000313" key="14">
    <source>
        <dbReference type="EMBL" id="MCU6745131.1"/>
    </source>
</evidence>
<keyword evidence="10" id="KW-0234">DNA repair</keyword>
<dbReference type="InterPro" id="IPR015927">
    <property type="entry name" value="Peptidase_S24_S26A/B/C"/>
</dbReference>
<evidence type="ECO:0000256" key="9">
    <source>
        <dbReference type="ARBA" id="ARBA00023163"/>
    </source>
</evidence>